<dbReference type="AlphaFoldDB" id="A0A4C1WXB4"/>
<evidence type="ECO:0000313" key="3">
    <source>
        <dbReference type="EMBL" id="GBP54819.1"/>
    </source>
</evidence>
<feature type="compositionally biased region" description="Basic and acidic residues" evidence="1">
    <location>
        <begin position="130"/>
        <end position="144"/>
    </location>
</feature>
<dbReference type="PANTHER" id="PTHR33273">
    <property type="entry name" value="DOMAIN-CONTAINING PROTEIN, PUTATIVE-RELATED"/>
    <property type="match status" value="1"/>
</dbReference>
<sequence length="734" mass="81964">MDAKLKSFLAERGLLKDFEEYCSSPASPESASEMDIDKQYVSRTTVHYPSDESESDYFHSDDSKGEDEPFTKVQSRKARARRARLIASGAITLGPGFQCYSPAKAKNNPGPSPSPATPVAPTPTPSWRNTGEKKKPEQTDNDSKKAKKPKTVVVDDDDVHPPAPRKEQKPPPIFLWEKEKFSEIRRQCELKNITISHAQNTKNKGLKVQPDSISDFRNLTNLLATMKAAYHTYSLKEEREFRVVLKGVPKEFPLDEVKDDLLAQKLPVRAVRRVTNRNREPLDLVLVSADPSAKDSAKAIFFKIKTVCSPLRDQSGITPQTKLTRTCLGDHGTAACTQTKKQTARPPVSCNIWHGQLPGCPRAPKKYPTPSRNNRDNNSHPNDKAAPRRAPARAVSKNATYANVTAGRRKDPPKTKSDVSTDTLSQIMSVISIIDINELADLAKSFKAASNPVEKLLILAKHASLIFTLPAHQTKKDKDRWTELRRRCADKGIQFSQARNSVQGLKLQAKTVADFKNLQNLLVCYKFKFHTYSLKEEREIRVVLRGVPKEIPVDEVKEDLVAQSLPVQSVRRILNRFRKPLDLVLVSGTAEANDKATKAAFFKIRSVCSLSGVKAEQPRKRALPGQCHNCQSYGHSSRYCFHSARCVKCLGDHGTAQCTRNKDTDGPPACVLCKQKGHTANYLGCPRAPKTLHPRGRAARACAQSRRHSAMLERRLDRVTPRPPQRTLLHPLTI</sequence>
<feature type="compositionally biased region" description="Basic and acidic residues" evidence="1">
    <location>
        <begin position="56"/>
        <end position="70"/>
    </location>
</feature>
<accession>A0A4C1WXB4</accession>
<dbReference type="InterPro" id="IPR006579">
    <property type="entry name" value="Pre_C2HC_dom"/>
</dbReference>
<gene>
    <name evidence="3" type="primary">ORF1</name>
    <name evidence="3" type="ORF">EVAR_87892_1</name>
</gene>
<reference evidence="3 4" key="1">
    <citation type="journal article" date="2019" name="Commun. Biol.">
        <title>The bagworm genome reveals a unique fibroin gene that provides high tensile strength.</title>
        <authorList>
            <person name="Kono N."/>
            <person name="Nakamura H."/>
            <person name="Ohtoshi R."/>
            <person name="Tomita M."/>
            <person name="Numata K."/>
            <person name="Arakawa K."/>
        </authorList>
    </citation>
    <scope>NUCLEOTIDE SEQUENCE [LARGE SCALE GENOMIC DNA]</scope>
</reference>
<dbReference type="SMART" id="SM00596">
    <property type="entry name" value="PRE_C2HC"/>
    <property type="match status" value="2"/>
</dbReference>
<feature type="compositionally biased region" description="Pro residues" evidence="1">
    <location>
        <begin position="110"/>
        <end position="124"/>
    </location>
</feature>
<evidence type="ECO:0000259" key="2">
    <source>
        <dbReference type="SMART" id="SM00596"/>
    </source>
</evidence>
<feature type="region of interest" description="Disordered" evidence="1">
    <location>
        <begin position="93"/>
        <end position="171"/>
    </location>
</feature>
<feature type="compositionally biased region" description="Basic and acidic residues" evidence="1">
    <location>
        <begin position="373"/>
        <end position="386"/>
    </location>
</feature>
<proteinExistence type="predicted"/>
<dbReference type="Pfam" id="PF07530">
    <property type="entry name" value="PRE_C2HC"/>
    <property type="match status" value="2"/>
</dbReference>
<feature type="domain" description="Pre-C2HC" evidence="2">
    <location>
        <begin position="254"/>
        <end position="329"/>
    </location>
</feature>
<evidence type="ECO:0000256" key="1">
    <source>
        <dbReference type="SAM" id="MobiDB-lite"/>
    </source>
</evidence>
<comment type="caution">
    <text evidence="3">The sequence shown here is derived from an EMBL/GenBank/DDBJ whole genome shotgun (WGS) entry which is preliminary data.</text>
</comment>
<dbReference type="PANTHER" id="PTHR33273:SF2">
    <property type="entry name" value="ENDONUCLEASE_EXONUCLEASE_PHOSPHATASE DOMAIN-CONTAINING PROTEIN"/>
    <property type="match status" value="1"/>
</dbReference>
<name>A0A4C1WXB4_EUMVA</name>
<feature type="domain" description="Pre-C2HC" evidence="2">
    <location>
        <begin position="553"/>
        <end position="625"/>
    </location>
</feature>
<dbReference type="Proteomes" id="UP000299102">
    <property type="component" value="Unassembled WGS sequence"/>
</dbReference>
<dbReference type="OrthoDB" id="8123886at2759"/>
<keyword evidence="4" id="KW-1185">Reference proteome</keyword>
<evidence type="ECO:0000313" key="4">
    <source>
        <dbReference type="Proteomes" id="UP000299102"/>
    </source>
</evidence>
<feature type="compositionally biased region" description="Low complexity" evidence="1">
    <location>
        <begin position="23"/>
        <end position="33"/>
    </location>
</feature>
<dbReference type="EMBL" id="BGZK01000655">
    <property type="protein sequence ID" value="GBP54819.1"/>
    <property type="molecule type" value="Genomic_DNA"/>
</dbReference>
<protein>
    <submittedName>
        <fullName evidence="3">Nucleic-acid-binding protein from transposon X-element</fullName>
    </submittedName>
</protein>
<feature type="region of interest" description="Disordered" evidence="1">
    <location>
        <begin position="353"/>
        <end position="421"/>
    </location>
</feature>
<organism evidence="3 4">
    <name type="scientific">Eumeta variegata</name>
    <name type="common">Bagworm moth</name>
    <name type="synonym">Eumeta japonica</name>
    <dbReference type="NCBI Taxonomy" id="151549"/>
    <lineage>
        <taxon>Eukaryota</taxon>
        <taxon>Metazoa</taxon>
        <taxon>Ecdysozoa</taxon>
        <taxon>Arthropoda</taxon>
        <taxon>Hexapoda</taxon>
        <taxon>Insecta</taxon>
        <taxon>Pterygota</taxon>
        <taxon>Neoptera</taxon>
        <taxon>Endopterygota</taxon>
        <taxon>Lepidoptera</taxon>
        <taxon>Glossata</taxon>
        <taxon>Ditrysia</taxon>
        <taxon>Tineoidea</taxon>
        <taxon>Psychidae</taxon>
        <taxon>Oiketicinae</taxon>
        <taxon>Eumeta</taxon>
    </lineage>
</organism>
<feature type="region of interest" description="Disordered" evidence="1">
    <location>
        <begin position="22"/>
        <end position="81"/>
    </location>
</feature>
<feature type="compositionally biased region" description="Basic and acidic residues" evidence="1">
    <location>
        <begin position="408"/>
        <end position="419"/>
    </location>
</feature>